<sequence>MDSSGNVSTIEKYKQIRFIRANPVTNVQASIPENSSKPTTCGEEARSFYETLLAEPSTSTVPDIRMTAQLERTSKRSRKSTKLLNDISKKQDSVSVNFESLFKDAADGNLQGVMDYYCKKGMDTNVSDQYGWTALMCASYAGHLHIVKYLLSVGVNISKRSKSGETAADFALKSGHHEIYRYITSHEKEQFGIRFEPSLRKIKRSRKAMDVTRFCDACQCTYVGEAHLSGIAHLLETRKPVLDPGYGIPEWNKGYRILRKNGWDEFEGLGRNATGRRYPIKTVLKRDKLGLGCATADTPKVTHFKANDVNAVKTWPSKRRKQMTNHRILHEKILERRFRSMFRDD</sequence>
<accession>A0A4E9F9U4</accession>
<evidence type="ECO:0000313" key="4">
    <source>
        <dbReference type="EMBL" id="VIO92918.1"/>
    </source>
</evidence>
<keyword evidence="5" id="KW-1185">Reference proteome</keyword>
<dbReference type="InterPro" id="IPR000467">
    <property type="entry name" value="G_patch_dom"/>
</dbReference>
<dbReference type="GeneID" id="6098421"/>
<evidence type="ECO:0000313" key="3">
    <source>
        <dbReference type="EMBL" id="CRZ23083.1"/>
    </source>
</evidence>
<reference evidence="3" key="2">
    <citation type="submission" date="2012-12" db="EMBL/GenBank/DDBJ databases">
        <authorList>
            <person name="Gao Y.W."/>
            <person name="Fan S.T."/>
            <person name="Sun H.T."/>
            <person name="Wang Z."/>
            <person name="Gao X.L."/>
            <person name="Li Y.G."/>
            <person name="Wang T.C."/>
            <person name="Zhang K."/>
            <person name="Xu W.W."/>
            <person name="Yu Z.J."/>
            <person name="Xia X.Z."/>
        </authorList>
    </citation>
    <scope>NUCLEOTIDE SEQUENCE</scope>
    <source>
        <strain evidence="3">FR3</strain>
    </source>
</reference>
<evidence type="ECO:0000313" key="5">
    <source>
        <dbReference type="Proteomes" id="UP000006672"/>
    </source>
</evidence>
<dbReference type="STRING" id="6279.A0A0K0JTB8"/>
<dbReference type="PROSITE" id="PS50297">
    <property type="entry name" value="ANK_REP_REGION"/>
    <property type="match status" value="1"/>
</dbReference>
<organism evidence="3">
    <name type="scientific">Brugia malayi</name>
    <name type="common">Filarial nematode worm</name>
    <dbReference type="NCBI Taxonomy" id="6279"/>
    <lineage>
        <taxon>Eukaryota</taxon>
        <taxon>Metazoa</taxon>
        <taxon>Ecdysozoa</taxon>
        <taxon>Nematoda</taxon>
        <taxon>Chromadorea</taxon>
        <taxon>Rhabditida</taxon>
        <taxon>Spirurina</taxon>
        <taxon>Spiruromorpha</taxon>
        <taxon>Filarioidea</taxon>
        <taxon>Onchocercidae</taxon>
        <taxon>Brugia</taxon>
    </lineage>
</organism>
<gene>
    <name evidence="3 6 7" type="ORF">Bm7668</name>
    <name evidence="4" type="ORF">BM_BM7668</name>
    <name evidence="3" type="ORF">BM_Bm7668</name>
</gene>
<dbReference type="PROSITE" id="PS50088">
    <property type="entry name" value="ANK_REPEAT"/>
    <property type="match status" value="1"/>
</dbReference>
<proteinExistence type="predicted"/>
<dbReference type="OrthoDB" id="20282at2759"/>
<dbReference type="CTD" id="6098421"/>
<dbReference type="Pfam" id="PF01585">
    <property type="entry name" value="G-patch"/>
    <property type="match status" value="1"/>
</dbReference>
<evidence type="ECO:0000313" key="6">
    <source>
        <dbReference type="WBParaSite" id="Bm7668.1"/>
    </source>
</evidence>
<name>A0A0K0JTB8_BRUMA</name>
<evidence type="ECO:0000313" key="7">
    <source>
        <dbReference type="WormBase" id="Bm7668"/>
    </source>
</evidence>
<dbReference type="FunCoup" id="A0A0K0JTB8">
    <property type="interactions" value="1261"/>
</dbReference>
<dbReference type="KEGG" id="bmy:BM_BM7668"/>
<dbReference type="RefSeq" id="XP_042933930.1">
    <property type="nucleotide sequence ID" value="XM_043077996.1"/>
</dbReference>
<dbReference type="InterPro" id="IPR036770">
    <property type="entry name" value="Ankyrin_rpt-contain_sf"/>
</dbReference>
<dbReference type="InterPro" id="IPR002110">
    <property type="entry name" value="Ankyrin_rpt"/>
</dbReference>
<dbReference type="PANTHER" id="PTHR20923">
    <property type="entry name" value="BAT4 PROTEIN-RELATED"/>
    <property type="match status" value="1"/>
</dbReference>
<dbReference type="AlphaFoldDB" id="A0A0K0JTB8"/>
<dbReference type="GO" id="GO:0003676">
    <property type="term" value="F:nucleic acid binding"/>
    <property type="evidence" value="ECO:0007669"/>
    <property type="project" value="InterPro"/>
</dbReference>
<dbReference type="Pfam" id="PF12796">
    <property type="entry name" value="Ank_2"/>
    <property type="match status" value="1"/>
</dbReference>
<keyword evidence="1" id="KW-0040">ANK repeat</keyword>
<feature type="repeat" description="ANK" evidence="1">
    <location>
        <begin position="130"/>
        <end position="162"/>
    </location>
</feature>
<feature type="domain" description="G-patch" evidence="2">
    <location>
        <begin position="250"/>
        <end position="296"/>
    </location>
</feature>
<accession>A0A0K0JTB8</accession>
<dbReference type="PANTHER" id="PTHR20923:SF1">
    <property type="entry name" value="G PATCH DOMAIN AND ANKYRIN REPEAT-CONTAINING PROTEIN 1"/>
    <property type="match status" value="1"/>
</dbReference>
<dbReference type="WormBase" id="Bm7668">
    <property type="protein sequence ID" value="BM26292"/>
    <property type="gene ID" value="WBGene00227929"/>
</dbReference>
<dbReference type="Gene3D" id="1.25.40.20">
    <property type="entry name" value="Ankyrin repeat-containing domain"/>
    <property type="match status" value="1"/>
</dbReference>
<dbReference type="SMART" id="SM00443">
    <property type="entry name" value="G_patch"/>
    <property type="match status" value="1"/>
</dbReference>
<dbReference type="PROSITE" id="PS50174">
    <property type="entry name" value="G_PATCH"/>
    <property type="match status" value="1"/>
</dbReference>
<dbReference type="WBParaSite" id="Bm7668.1">
    <property type="protein sequence ID" value="Bm7668.1"/>
    <property type="gene ID" value="WBGene00227929"/>
</dbReference>
<dbReference type="OMA" id="QGWDQEH"/>
<dbReference type="EMBL" id="CAAKNF010000193">
    <property type="protein sequence ID" value="VIO92918.1"/>
    <property type="molecule type" value="Genomic_DNA"/>
</dbReference>
<protein>
    <submittedName>
        <fullName evidence="3 6">Bm7668</fullName>
    </submittedName>
    <submittedName>
        <fullName evidence="4">G-patch domain containing protein</fullName>
    </submittedName>
</protein>
<dbReference type="EMBL" id="LN856791">
    <property type="protein sequence ID" value="CRZ23083.1"/>
    <property type="molecule type" value="Genomic_DNA"/>
</dbReference>
<reference evidence="4" key="3">
    <citation type="submission" date="2019-04" db="EMBL/GenBank/DDBJ databases">
        <authorList>
            <person name="Howe K."/>
            <person name="Paulini M."/>
            <person name="Williams G."/>
        </authorList>
    </citation>
    <scope>NUCLEOTIDE SEQUENCE [LARGE SCALE GENOMIC DNA]</scope>
    <source>
        <strain evidence="4">FR3</strain>
    </source>
</reference>
<dbReference type="InterPro" id="IPR039146">
    <property type="entry name" value="GPANK1"/>
</dbReference>
<evidence type="ECO:0000256" key="1">
    <source>
        <dbReference type="PROSITE-ProRule" id="PRU00023"/>
    </source>
</evidence>
<dbReference type="Proteomes" id="UP000006672">
    <property type="component" value="Unassembled WGS sequence"/>
</dbReference>
<reference evidence="3 5" key="1">
    <citation type="journal article" date="2007" name="Science">
        <title>Draft genome of the filarial nematode parasite Brugia malayi.</title>
        <authorList>
            <person name="Ghedin E."/>
            <person name="Wang S."/>
            <person name="Spiro D."/>
            <person name="Caler E."/>
            <person name="Zhao Q."/>
            <person name="Crabtree J."/>
            <person name="Allen J.E."/>
            <person name="Delcher A.L."/>
            <person name="Guiliano D.B."/>
            <person name="Miranda-Saavedra D."/>
            <person name="Angiuoli S.V."/>
            <person name="Creasy T."/>
            <person name="Amedeo P."/>
            <person name="Haas B."/>
            <person name="El-Sayed N.M."/>
            <person name="Wortman J.R."/>
            <person name="Feldblyum T."/>
            <person name="Tallon L."/>
            <person name="Schatz M."/>
            <person name="Shumway M."/>
            <person name="Koo H."/>
            <person name="Salzberg S.L."/>
            <person name="Schobel S."/>
            <person name="Pertea M."/>
            <person name="Pop M."/>
            <person name="White O."/>
            <person name="Barton G.J."/>
            <person name="Carlow C.K."/>
            <person name="Crawford M.J."/>
            <person name="Daub J."/>
            <person name="Dimmic M.W."/>
            <person name="Estes C.F."/>
            <person name="Foster J.M."/>
            <person name="Ganatra M."/>
            <person name="Gregory W.F."/>
            <person name="Johnson N.M."/>
            <person name="Jin J."/>
            <person name="Komuniecki R."/>
            <person name="Korf I."/>
            <person name="Kumar S."/>
            <person name="Laney S."/>
            <person name="Li B.W."/>
            <person name="Li W."/>
            <person name="Lindblom T.H."/>
            <person name="Lustigman S."/>
            <person name="Ma D."/>
            <person name="Maina C.V."/>
            <person name="Martin D.M."/>
            <person name="McCarter J.P."/>
            <person name="McReynolds L."/>
            <person name="Mitreva M."/>
            <person name="Nutman T.B."/>
            <person name="Parkinson J."/>
            <person name="Peregrin-Alvarez J.M."/>
            <person name="Poole C."/>
            <person name="Ren Q."/>
            <person name="Saunders L."/>
            <person name="Sluder A.E."/>
            <person name="Smith K."/>
            <person name="Stanke M."/>
            <person name="Unnasch T.R."/>
            <person name="Ware J."/>
            <person name="Wei A.D."/>
            <person name="Weil G."/>
            <person name="Williams D.J."/>
            <person name="Zhang Y."/>
            <person name="Williams S.A."/>
            <person name="Fraser-Liggett C."/>
            <person name="Slatko B."/>
            <person name="Blaxter M.L."/>
            <person name="Scott A.L."/>
        </authorList>
    </citation>
    <scope>NUCLEOTIDE SEQUENCE</scope>
    <source>
        <strain evidence="3 5">FR3</strain>
    </source>
</reference>
<reference evidence="6" key="4">
    <citation type="submission" date="2019-12" db="UniProtKB">
        <authorList>
            <consortium name="WormBaseParasite"/>
        </authorList>
    </citation>
    <scope>IDENTIFICATION</scope>
</reference>
<evidence type="ECO:0000259" key="2">
    <source>
        <dbReference type="PROSITE" id="PS50174"/>
    </source>
</evidence>
<dbReference type="SUPFAM" id="SSF48403">
    <property type="entry name" value="Ankyrin repeat"/>
    <property type="match status" value="1"/>
</dbReference>
<dbReference type="SMART" id="SM00248">
    <property type="entry name" value="ANK"/>
    <property type="match status" value="2"/>
</dbReference>